<dbReference type="KEGG" id="seri:SERIO_v1c07710"/>
<keyword evidence="2" id="KW-0812">Transmembrane</keyword>
<dbReference type="Proteomes" id="UP000035661">
    <property type="component" value="Chromosome"/>
</dbReference>
<feature type="transmembrane region" description="Helical" evidence="2">
    <location>
        <begin position="73"/>
        <end position="95"/>
    </location>
</feature>
<reference evidence="3 4" key="1">
    <citation type="journal article" date="2015" name="Genome Biol. Evol.">
        <title>Found and Lost: The Fates of Horizontally Acquired Genes in Arthropod-Symbiotic Spiroplasma.</title>
        <authorList>
            <person name="Lo W.S."/>
            <person name="Gasparich G.E."/>
            <person name="Kuo C.H."/>
        </authorList>
    </citation>
    <scope>NUCLEOTIDE SEQUENCE [LARGE SCALE GENOMIC DNA]</scope>
    <source>
        <strain evidence="4">TDA-040725-5</strain>
    </source>
</reference>
<dbReference type="EMBL" id="CP011856">
    <property type="protein sequence ID" value="AKM54333.1"/>
    <property type="molecule type" value="Genomic_DNA"/>
</dbReference>
<sequence>MQSLKISSRILIIIGALLSTIIFGVLIIVAKDATDEGVKVPGTIIFADLVNVVHAIGGDNSSAVTKMLANQTAVGGVLIAITFGIALLYLIPVLIPQNNGFKVFGHFLAFIVGLGSLILTIVAIYLATVTPTTIDQKYRYGLKFQPLEILFLIGPFLLTIGAIIGLKYSFAAMNNSQLSEADRNRQRAINLTAGRIGARGTVPQKQFVQENEIKPRAVPPVNQTPSVNNDLKLKMAQLKQRMASAQKIANENSINNSRWVSATRKTEPKEEIRVGAEGQYLRTLRDGEVLDESPKGVDIANRAELVQKGDVIKHHESYHYQTPNQVNKAQPKTSLFIPKSKQSAQIDTRTLEQKVGGPYTKGTVGARPNPNAKVDHSYDGKVFLGDIDKIWKAGKKYREDITVKKPQHNEFNNQNPPANNYPPRNNNDEHNN</sequence>
<dbReference type="RefSeq" id="WP_053040840.1">
    <property type="nucleotide sequence ID" value="NZ_CP011856.1"/>
</dbReference>
<organism evidence="3 4">
    <name type="scientific">Spiroplasma eriocheiris</name>
    <dbReference type="NCBI Taxonomy" id="315358"/>
    <lineage>
        <taxon>Bacteria</taxon>
        <taxon>Bacillati</taxon>
        <taxon>Mycoplasmatota</taxon>
        <taxon>Mollicutes</taxon>
        <taxon>Entomoplasmatales</taxon>
        <taxon>Spiroplasmataceae</taxon>
        <taxon>Spiroplasma</taxon>
    </lineage>
</organism>
<feature type="region of interest" description="Disordered" evidence="1">
    <location>
        <begin position="403"/>
        <end position="432"/>
    </location>
</feature>
<dbReference type="STRING" id="315358.SERIO_v1c07710"/>
<evidence type="ECO:0000313" key="3">
    <source>
        <dbReference type="EMBL" id="AKM54333.1"/>
    </source>
</evidence>
<evidence type="ECO:0000256" key="1">
    <source>
        <dbReference type="SAM" id="MobiDB-lite"/>
    </source>
</evidence>
<evidence type="ECO:0008006" key="5">
    <source>
        <dbReference type="Google" id="ProtNLM"/>
    </source>
</evidence>
<gene>
    <name evidence="3" type="ORF">SERIO_v1c07710</name>
</gene>
<keyword evidence="2" id="KW-0472">Membrane</keyword>
<evidence type="ECO:0000256" key="2">
    <source>
        <dbReference type="SAM" id="Phobius"/>
    </source>
</evidence>
<feature type="transmembrane region" description="Helical" evidence="2">
    <location>
        <begin position="149"/>
        <end position="170"/>
    </location>
</feature>
<feature type="transmembrane region" description="Helical" evidence="2">
    <location>
        <begin position="12"/>
        <end position="30"/>
    </location>
</feature>
<keyword evidence="2" id="KW-1133">Transmembrane helix</keyword>
<proteinExistence type="predicted"/>
<dbReference type="PATRIC" id="fig|743698.3.peg.774"/>
<evidence type="ECO:0000313" key="4">
    <source>
        <dbReference type="Proteomes" id="UP000035661"/>
    </source>
</evidence>
<reference evidence="4" key="2">
    <citation type="submission" date="2015-06" db="EMBL/GenBank/DDBJ databases">
        <title>Complete genome sequence of Spiroplasma eriocheiris TDA-040725-5 (DSM 21848).</title>
        <authorList>
            <person name="Lo W.-S."/>
            <person name="Kuo C.-H."/>
        </authorList>
    </citation>
    <scope>NUCLEOTIDE SEQUENCE [LARGE SCALE GENOMIC DNA]</scope>
    <source>
        <strain evidence="4">TDA-040725-5</strain>
    </source>
</reference>
<accession>A0A0H3XHS9</accession>
<feature type="transmembrane region" description="Helical" evidence="2">
    <location>
        <begin position="107"/>
        <end position="129"/>
    </location>
</feature>
<keyword evidence="4" id="KW-1185">Reference proteome</keyword>
<protein>
    <recommendedName>
        <fullName evidence="5">Transmembrane protein</fullName>
    </recommendedName>
</protein>
<feature type="compositionally biased region" description="Low complexity" evidence="1">
    <location>
        <begin position="409"/>
        <end position="425"/>
    </location>
</feature>
<dbReference type="AlphaFoldDB" id="A0A0H3XHS9"/>
<name>A0A0H3XHS9_9MOLU</name>